<reference evidence="1" key="1">
    <citation type="submission" date="2018-05" db="EMBL/GenBank/DDBJ databases">
        <authorList>
            <person name="Lanie J.A."/>
            <person name="Ng W.-L."/>
            <person name="Kazmierczak K.M."/>
            <person name="Andrzejewski T.M."/>
            <person name="Davidsen T.M."/>
            <person name="Wayne K.J."/>
            <person name="Tettelin H."/>
            <person name="Glass J.I."/>
            <person name="Rusch D."/>
            <person name="Podicherti R."/>
            <person name="Tsui H.-C.T."/>
            <person name="Winkler M.E."/>
        </authorList>
    </citation>
    <scope>NUCLEOTIDE SEQUENCE</scope>
</reference>
<proteinExistence type="predicted"/>
<dbReference type="AlphaFoldDB" id="A0A382ERH6"/>
<feature type="non-terminal residue" evidence="1">
    <location>
        <position position="1"/>
    </location>
</feature>
<gene>
    <name evidence="1" type="ORF">METZ01_LOCUS205839</name>
</gene>
<protein>
    <submittedName>
        <fullName evidence="1">Uncharacterized protein</fullName>
    </submittedName>
</protein>
<evidence type="ECO:0000313" key="1">
    <source>
        <dbReference type="EMBL" id="SVB52985.1"/>
    </source>
</evidence>
<accession>A0A382ERH6</accession>
<sequence length="240" mass="26550">SYISRKVKLKDGANSVKVILDALIPVGSNVNVYARTDTDISLDLEDNVIPFSDQHLWISVPQSSTIVTDDRNVHQEVEYLKDGLGMFGTFQLKVAFKSTSSIKMPSIKNLIAIANHKDDSLLPLQSFTIQGDLICTATGTVTATKYFAIETDFRVLHGTVFLIDYDNNGNYYQYSTISGDVTRSTLDFVRTSASLTAFVKTQENAIKALDVVNNTGCVVTITNNDSNSRNFRFVAHVYGR</sequence>
<dbReference type="EMBL" id="UINC01045793">
    <property type="protein sequence ID" value="SVB52985.1"/>
    <property type="molecule type" value="Genomic_DNA"/>
</dbReference>
<organism evidence="1">
    <name type="scientific">marine metagenome</name>
    <dbReference type="NCBI Taxonomy" id="408172"/>
    <lineage>
        <taxon>unclassified sequences</taxon>
        <taxon>metagenomes</taxon>
        <taxon>ecological metagenomes</taxon>
    </lineage>
</organism>
<name>A0A382ERH6_9ZZZZ</name>